<dbReference type="Proteomes" id="UP000037953">
    <property type="component" value="Unassembled WGS sequence"/>
</dbReference>
<keyword evidence="1" id="KW-0812">Transmembrane</keyword>
<protein>
    <submittedName>
        <fullName evidence="2">Uncharacterized protein</fullName>
    </submittedName>
</protein>
<keyword evidence="1" id="KW-1133">Transmembrane helix</keyword>
<evidence type="ECO:0000313" key="2">
    <source>
        <dbReference type="EMBL" id="KPE50469.1"/>
    </source>
</evidence>
<dbReference type="AlphaFoldDB" id="A0A0N0ZXA2"/>
<evidence type="ECO:0000256" key="1">
    <source>
        <dbReference type="SAM" id="Phobius"/>
    </source>
</evidence>
<sequence>MKKEHISMIVFAALFITALSRFLDSSVYTMLSADHAGLIQEYMKKAFSWGIFFGGAIAAGIVLITKLLKKSK</sequence>
<reference evidence="2 3" key="1">
    <citation type="journal article" date="2015" name="Genom Data">
        <title>Draft genome sequence of a multidrug-resistant Chryseobacterium indologenes isolate from Malaysia.</title>
        <authorList>
            <person name="Yu C.Y."/>
            <person name="Ang G.Y."/>
            <person name="Cheng H.J."/>
            <person name="Cheong Y.M."/>
            <person name="Yin W.F."/>
            <person name="Chan K.G."/>
        </authorList>
    </citation>
    <scope>NUCLEOTIDE SEQUENCE [LARGE SCALE GENOMIC DNA]</scope>
    <source>
        <strain evidence="2 3">CI_885</strain>
    </source>
</reference>
<proteinExistence type="predicted"/>
<dbReference type="PATRIC" id="fig|253.9.peg.4647"/>
<dbReference type="RefSeq" id="WP_062700339.1">
    <property type="nucleotide sequence ID" value="NZ_LJOD01000009.1"/>
</dbReference>
<gene>
    <name evidence="2" type="ORF">AOB46_13830</name>
</gene>
<accession>A0A0N0ZXA2</accession>
<feature type="transmembrane region" description="Helical" evidence="1">
    <location>
        <begin position="49"/>
        <end position="68"/>
    </location>
</feature>
<evidence type="ECO:0000313" key="3">
    <source>
        <dbReference type="Proteomes" id="UP000037953"/>
    </source>
</evidence>
<keyword evidence="1" id="KW-0472">Membrane</keyword>
<name>A0A0N0ZXA2_CHRID</name>
<dbReference type="EMBL" id="LJOD01000009">
    <property type="protein sequence ID" value="KPE50469.1"/>
    <property type="molecule type" value="Genomic_DNA"/>
</dbReference>
<reference evidence="3" key="2">
    <citation type="submission" date="2015-09" db="EMBL/GenBank/DDBJ databases">
        <title>Draft genome sequence of a multidrug-resistant Chryseobacterium indologenes isolate from Malaysia.</title>
        <authorList>
            <person name="Yu C.Y."/>
            <person name="Ang G.Y."/>
            <person name="Chan K.-G."/>
        </authorList>
    </citation>
    <scope>NUCLEOTIDE SEQUENCE [LARGE SCALE GENOMIC DNA]</scope>
    <source>
        <strain evidence="3">CI_885</strain>
    </source>
</reference>
<dbReference type="OrthoDB" id="9973025at2"/>
<organism evidence="2 3">
    <name type="scientific">Chryseobacterium indologenes</name>
    <name type="common">Flavobacterium indologenes</name>
    <dbReference type="NCBI Taxonomy" id="253"/>
    <lineage>
        <taxon>Bacteria</taxon>
        <taxon>Pseudomonadati</taxon>
        <taxon>Bacteroidota</taxon>
        <taxon>Flavobacteriia</taxon>
        <taxon>Flavobacteriales</taxon>
        <taxon>Weeksellaceae</taxon>
        <taxon>Chryseobacterium group</taxon>
        <taxon>Chryseobacterium</taxon>
    </lineage>
</organism>
<comment type="caution">
    <text evidence="2">The sequence shown here is derived from an EMBL/GenBank/DDBJ whole genome shotgun (WGS) entry which is preliminary data.</text>
</comment>